<feature type="region of interest" description="Disordered" evidence="15">
    <location>
        <begin position="114"/>
        <end position="145"/>
    </location>
</feature>
<feature type="domain" description="MPN" evidence="16">
    <location>
        <begin position="198"/>
        <end position="335"/>
    </location>
</feature>
<dbReference type="Gene3D" id="3.40.140.10">
    <property type="entry name" value="Cytidine Deaminase, domain 2"/>
    <property type="match status" value="1"/>
</dbReference>
<keyword evidence="13" id="KW-0539">Nucleus</keyword>
<dbReference type="eggNOG" id="KOG1554">
    <property type="taxonomic scope" value="Eukaryota"/>
</dbReference>
<comment type="similarity">
    <text evidence="4">Belongs to the peptidase M67A family. CSN5 subfamily.</text>
</comment>
<evidence type="ECO:0000256" key="15">
    <source>
        <dbReference type="SAM" id="MobiDB-lite"/>
    </source>
</evidence>
<keyword evidence="8" id="KW-0479">Metal-binding</keyword>
<dbReference type="SUPFAM" id="SSF102712">
    <property type="entry name" value="JAB1/MPN domain"/>
    <property type="match status" value="1"/>
</dbReference>
<keyword evidence="10" id="KW-0378">Hydrolase</keyword>
<dbReference type="PANTHER" id="PTHR10410">
    <property type="entry name" value="EUKARYOTIC TRANSLATION INITIATION FACTOR 3 -RELATED"/>
    <property type="match status" value="1"/>
</dbReference>
<evidence type="ECO:0000256" key="7">
    <source>
        <dbReference type="ARBA" id="ARBA00022670"/>
    </source>
</evidence>
<keyword evidence="6" id="KW-0963">Cytoplasm</keyword>
<protein>
    <recommendedName>
        <fullName evidence="5">COP9 signalosome complex subunit 5</fullName>
    </recommendedName>
    <alternativeName>
        <fullName evidence="14">Jun activation domain-binding protein 1</fullName>
    </alternativeName>
</protein>
<dbReference type="GO" id="GO:0008237">
    <property type="term" value="F:metallopeptidase activity"/>
    <property type="evidence" value="ECO:0007669"/>
    <property type="project" value="UniProtKB-KW"/>
</dbReference>
<dbReference type="GO" id="GO:0006508">
    <property type="term" value="P:proteolysis"/>
    <property type="evidence" value="ECO:0007669"/>
    <property type="project" value="UniProtKB-KW"/>
</dbReference>
<evidence type="ECO:0000256" key="14">
    <source>
        <dbReference type="ARBA" id="ARBA00076748"/>
    </source>
</evidence>
<comment type="cofactor">
    <cofactor evidence="1">
        <name>a divalent metal cation</name>
        <dbReference type="ChEBI" id="CHEBI:60240"/>
    </cofactor>
</comment>
<dbReference type="AlphaFoldDB" id="L9KU39"/>
<evidence type="ECO:0000256" key="4">
    <source>
        <dbReference type="ARBA" id="ARBA00006008"/>
    </source>
</evidence>
<dbReference type="InterPro" id="IPR000555">
    <property type="entry name" value="JAMM/MPN+_dom"/>
</dbReference>
<dbReference type="InterPro" id="IPR037518">
    <property type="entry name" value="MPN"/>
</dbReference>
<dbReference type="PROSITE" id="PS50249">
    <property type="entry name" value="MPN"/>
    <property type="match status" value="1"/>
</dbReference>
<evidence type="ECO:0000256" key="11">
    <source>
        <dbReference type="ARBA" id="ARBA00022833"/>
    </source>
</evidence>
<evidence type="ECO:0000259" key="16">
    <source>
        <dbReference type="PROSITE" id="PS50249"/>
    </source>
</evidence>
<dbReference type="InParanoid" id="L9KU39"/>
<evidence type="ECO:0000256" key="8">
    <source>
        <dbReference type="ARBA" id="ARBA00022723"/>
    </source>
</evidence>
<keyword evidence="12" id="KW-0482">Metalloprotease</keyword>
<dbReference type="CDD" id="cd08069">
    <property type="entry name" value="MPN_RPN11_CSN5"/>
    <property type="match status" value="1"/>
</dbReference>
<dbReference type="SMART" id="SM00232">
    <property type="entry name" value="JAB_MPN"/>
    <property type="match status" value="1"/>
</dbReference>
<dbReference type="GO" id="GO:0046872">
    <property type="term" value="F:metal ion binding"/>
    <property type="evidence" value="ECO:0007669"/>
    <property type="project" value="UniProtKB-KW"/>
</dbReference>
<comment type="subcellular location">
    <subcellularLocation>
        <location evidence="3">Cytoplasm</location>
    </subcellularLocation>
    <subcellularLocation>
        <location evidence="2">Nucleus</location>
    </subcellularLocation>
</comment>
<dbReference type="STRING" id="246437.L9KU39"/>
<evidence type="ECO:0000256" key="3">
    <source>
        <dbReference type="ARBA" id="ARBA00004496"/>
    </source>
</evidence>
<keyword evidence="18" id="KW-1185">Reference proteome</keyword>
<gene>
    <name evidence="17" type="ORF">TREES_T100006590</name>
</gene>
<keyword evidence="7" id="KW-0645">Protease</keyword>
<sequence length="477" mass="53674">MRGHVPVININYCVFKTLPFQFPKLDTMIISEYTIQKSKRTHFQHNVFSDILDQVQLADELIDVFTPIARSTGEGESAQYKQQSAFRVLAHRVHALLPVSWLPGESSKSLHLGWEGSEAHTQRPSKIKLRTGSGSDTFSKSSTMAASGSGMAQKTWELANNMQEAQSIDEIYKYDKKQQQEILAAKPWTKDHHYFKYCKISALALLKMVMHARSGGNLEVMGLMLGKVDGETMIIMDSFALPVEGTETRVNAQAAAYEYMAAYIENAKQVGRLENAIGWYHSHPGYGCWLSGIDVSTQMLNQQFQEPFVAVVIDPTRTISAGKVNLGAFRTYPKGYKPPDEGPSEYQTIPLNKIEDFGVHCKQYYALEVSYFKSSLDRKLLELLWNKYWVNTLSSSSLLTNADYTTGQVFDLSEKLEQSEAQLGRGSFMLGLETHDRKSEDKLAKATRDSCKTTIEAIHGLMSQVIKDKLFNQINIS</sequence>
<evidence type="ECO:0000256" key="9">
    <source>
        <dbReference type="ARBA" id="ARBA00022790"/>
    </source>
</evidence>
<dbReference type="InterPro" id="IPR040961">
    <property type="entry name" value="CSN5_C"/>
</dbReference>
<dbReference type="FunFam" id="3.40.140.10:FF:000203">
    <property type="entry name" value="COP9 signalosome complex subunit 5"/>
    <property type="match status" value="1"/>
</dbReference>
<evidence type="ECO:0000313" key="17">
    <source>
        <dbReference type="EMBL" id="ELW64697.1"/>
    </source>
</evidence>
<dbReference type="InterPro" id="IPR050242">
    <property type="entry name" value="JAMM_MPN+_peptidase_M67A"/>
</dbReference>
<keyword evidence="11" id="KW-0862">Zinc</keyword>
<dbReference type="Pfam" id="PF01398">
    <property type="entry name" value="JAB"/>
    <property type="match status" value="1"/>
</dbReference>
<evidence type="ECO:0000313" key="18">
    <source>
        <dbReference type="Proteomes" id="UP000011518"/>
    </source>
</evidence>
<name>L9KU39_TUPCH</name>
<dbReference type="EMBL" id="KB320720">
    <property type="protein sequence ID" value="ELW64697.1"/>
    <property type="molecule type" value="Genomic_DNA"/>
</dbReference>
<dbReference type="GO" id="GO:0008180">
    <property type="term" value="C:COP9 signalosome"/>
    <property type="evidence" value="ECO:0007669"/>
    <property type="project" value="UniProtKB-KW"/>
</dbReference>
<evidence type="ECO:0000256" key="5">
    <source>
        <dbReference type="ARBA" id="ARBA00014880"/>
    </source>
</evidence>
<evidence type="ECO:0000256" key="6">
    <source>
        <dbReference type="ARBA" id="ARBA00022490"/>
    </source>
</evidence>
<proteinExistence type="inferred from homology"/>
<dbReference type="MEROPS" id="M67.A13"/>
<dbReference type="FunCoup" id="L9KU39">
    <property type="interactions" value="3037"/>
</dbReference>
<evidence type="ECO:0000256" key="10">
    <source>
        <dbReference type="ARBA" id="ARBA00022801"/>
    </source>
</evidence>
<evidence type="ECO:0000256" key="13">
    <source>
        <dbReference type="ARBA" id="ARBA00023242"/>
    </source>
</evidence>
<reference evidence="18" key="1">
    <citation type="submission" date="2012-07" db="EMBL/GenBank/DDBJ databases">
        <title>Genome of the Chinese tree shrew, a rising model animal genetically related to primates.</title>
        <authorList>
            <person name="Zhang G."/>
            <person name="Fan Y."/>
            <person name="Yao Y."/>
            <person name="Huang Z."/>
        </authorList>
    </citation>
    <scope>NUCLEOTIDE SEQUENCE [LARGE SCALE GENOMIC DNA]</scope>
</reference>
<accession>L9KU39</accession>
<evidence type="ECO:0000256" key="12">
    <source>
        <dbReference type="ARBA" id="ARBA00023049"/>
    </source>
</evidence>
<dbReference type="GO" id="GO:0005737">
    <property type="term" value="C:cytoplasm"/>
    <property type="evidence" value="ECO:0007669"/>
    <property type="project" value="UniProtKB-SubCell"/>
</dbReference>
<dbReference type="Proteomes" id="UP000011518">
    <property type="component" value="Unassembled WGS sequence"/>
</dbReference>
<organism evidence="17 18">
    <name type="scientific">Tupaia chinensis</name>
    <name type="common">Chinese tree shrew</name>
    <name type="synonym">Tupaia belangeri chinensis</name>
    <dbReference type="NCBI Taxonomy" id="246437"/>
    <lineage>
        <taxon>Eukaryota</taxon>
        <taxon>Metazoa</taxon>
        <taxon>Chordata</taxon>
        <taxon>Craniata</taxon>
        <taxon>Vertebrata</taxon>
        <taxon>Euteleostomi</taxon>
        <taxon>Mammalia</taxon>
        <taxon>Eutheria</taxon>
        <taxon>Euarchontoglires</taxon>
        <taxon>Scandentia</taxon>
        <taxon>Tupaiidae</taxon>
        <taxon>Tupaia</taxon>
    </lineage>
</organism>
<reference evidence="18" key="2">
    <citation type="journal article" date="2013" name="Nat. Commun.">
        <title>Genome of the Chinese tree shrew.</title>
        <authorList>
            <person name="Fan Y."/>
            <person name="Huang Z.Y."/>
            <person name="Cao C.C."/>
            <person name="Chen C.S."/>
            <person name="Chen Y.X."/>
            <person name="Fan D.D."/>
            <person name="He J."/>
            <person name="Hou H.L."/>
            <person name="Hu L."/>
            <person name="Hu X.T."/>
            <person name="Jiang X.T."/>
            <person name="Lai R."/>
            <person name="Lang Y.S."/>
            <person name="Liang B."/>
            <person name="Liao S.G."/>
            <person name="Mu D."/>
            <person name="Ma Y.Y."/>
            <person name="Niu Y.Y."/>
            <person name="Sun X.Q."/>
            <person name="Xia J.Q."/>
            <person name="Xiao J."/>
            <person name="Xiong Z.Q."/>
            <person name="Xu L."/>
            <person name="Yang L."/>
            <person name="Zhang Y."/>
            <person name="Zhao W."/>
            <person name="Zhao X.D."/>
            <person name="Zheng Y.T."/>
            <person name="Zhou J.M."/>
            <person name="Zhu Y.B."/>
            <person name="Zhang G.J."/>
            <person name="Wang J."/>
            <person name="Yao Y.G."/>
        </authorList>
    </citation>
    <scope>NUCLEOTIDE SEQUENCE [LARGE SCALE GENOMIC DNA]</scope>
</reference>
<dbReference type="Pfam" id="PF18323">
    <property type="entry name" value="CSN5_C"/>
    <property type="match status" value="1"/>
</dbReference>
<evidence type="ECO:0000256" key="1">
    <source>
        <dbReference type="ARBA" id="ARBA00001968"/>
    </source>
</evidence>
<evidence type="ECO:0000256" key="2">
    <source>
        <dbReference type="ARBA" id="ARBA00004123"/>
    </source>
</evidence>
<keyword evidence="9" id="KW-0736">Signalosome</keyword>